<keyword evidence="3" id="KW-1185">Reference proteome</keyword>
<evidence type="ECO:0000256" key="1">
    <source>
        <dbReference type="SAM" id="MobiDB-lite"/>
    </source>
</evidence>
<proteinExistence type="predicted"/>
<dbReference type="GeneID" id="37115472"/>
<accession>A0A317WD63</accession>
<feature type="compositionally biased region" description="Polar residues" evidence="1">
    <location>
        <begin position="251"/>
        <end position="269"/>
    </location>
</feature>
<sequence>MRNLCTVDMRVILDQIEFYHGPSLQRPSTSAKKVSTGHATAHAPRTFHRYSPTGSGFCQRPCEASLGQAPPLTGTTHEWNMFDIAIDNVYGSTWPQITKGIEPAATTNMPTARDMLLDGRSSTLADSVSLRHSTRVTCPAGADYLDRIPPDMRENDLAEMETSRLSCVPCVTAPVPAPEQANTAFSNIFAVGDSQQRSVKRKLSITGSSHSDSMHHWGDEKDTEPSQTAELGGIPCYRENDAPKRAKDSNTAENKSASSGPPTVRSTPEYSGARMALSSDKPVI</sequence>
<evidence type="ECO:0000313" key="3">
    <source>
        <dbReference type="Proteomes" id="UP000246702"/>
    </source>
</evidence>
<feature type="compositionally biased region" description="Basic and acidic residues" evidence="1">
    <location>
        <begin position="238"/>
        <end position="250"/>
    </location>
</feature>
<dbReference type="RefSeq" id="XP_025466159.1">
    <property type="nucleotide sequence ID" value="XM_025613329.1"/>
</dbReference>
<organism evidence="2 3">
    <name type="scientific">Aspergillus sclerotioniger CBS 115572</name>
    <dbReference type="NCBI Taxonomy" id="1450535"/>
    <lineage>
        <taxon>Eukaryota</taxon>
        <taxon>Fungi</taxon>
        <taxon>Dikarya</taxon>
        <taxon>Ascomycota</taxon>
        <taxon>Pezizomycotina</taxon>
        <taxon>Eurotiomycetes</taxon>
        <taxon>Eurotiomycetidae</taxon>
        <taxon>Eurotiales</taxon>
        <taxon>Aspergillaceae</taxon>
        <taxon>Aspergillus</taxon>
        <taxon>Aspergillus subgen. Circumdati</taxon>
    </lineage>
</organism>
<dbReference type="STRING" id="1450535.A0A317WD63"/>
<dbReference type="OrthoDB" id="4369561at2759"/>
<dbReference type="AlphaFoldDB" id="A0A317WD63"/>
<name>A0A317WD63_9EURO</name>
<dbReference type="Proteomes" id="UP000246702">
    <property type="component" value="Unassembled WGS sequence"/>
</dbReference>
<protein>
    <submittedName>
        <fullName evidence="2">Uncharacterized protein</fullName>
    </submittedName>
</protein>
<dbReference type="EMBL" id="MSFK01000018">
    <property type="protein sequence ID" value="PWY83691.1"/>
    <property type="molecule type" value="Genomic_DNA"/>
</dbReference>
<reference evidence="2 3" key="1">
    <citation type="submission" date="2016-12" db="EMBL/GenBank/DDBJ databases">
        <title>The genomes of Aspergillus section Nigri reveals drivers in fungal speciation.</title>
        <authorList>
            <consortium name="DOE Joint Genome Institute"/>
            <person name="Vesth T.C."/>
            <person name="Nybo J."/>
            <person name="Theobald S."/>
            <person name="Brandl J."/>
            <person name="Frisvad J.C."/>
            <person name="Nielsen K.F."/>
            <person name="Lyhne E.K."/>
            <person name="Kogle M.E."/>
            <person name="Kuo A."/>
            <person name="Riley R."/>
            <person name="Clum A."/>
            <person name="Nolan M."/>
            <person name="Lipzen A."/>
            <person name="Salamov A."/>
            <person name="Henrissat B."/>
            <person name="Wiebenga A."/>
            <person name="De Vries R.P."/>
            <person name="Grigoriev I.V."/>
            <person name="Mortensen U.H."/>
            <person name="Andersen M.R."/>
            <person name="Baker S.E."/>
        </authorList>
    </citation>
    <scope>NUCLEOTIDE SEQUENCE [LARGE SCALE GENOMIC DNA]</scope>
    <source>
        <strain evidence="2 3">CBS 115572</strain>
    </source>
</reference>
<evidence type="ECO:0000313" key="2">
    <source>
        <dbReference type="EMBL" id="PWY83691.1"/>
    </source>
</evidence>
<comment type="caution">
    <text evidence="2">The sequence shown here is derived from an EMBL/GenBank/DDBJ whole genome shotgun (WGS) entry which is preliminary data.</text>
</comment>
<gene>
    <name evidence="2" type="ORF">BO94DRAFT_547355</name>
</gene>
<feature type="region of interest" description="Disordered" evidence="1">
    <location>
        <begin position="196"/>
        <end position="284"/>
    </location>
</feature>
<feature type="compositionally biased region" description="Basic and acidic residues" evidence="1">
    <location>
        <begin position="212"/>
        <end position="224"/>
    </location>
</feature>